<gene>
    <name evidence="1" type="ORF">PIOMA14_I_1550</name>
</gene>
<reference evidence="1 2" key="1">
    <citation type="journal article" date="2016" name="DNA Res.">
        <title>The complete genome sequencing of Prevotella intermedia strain OMA14 and a subsequent fine-scale, intra-species genomic comparison reveal an unusual amplification of conjugative and mobile transposons and identify a novel Prevotella-lineage-specific repeat.</title>
        <authorList>
            <person name="Naito M."/>
            <person name="Ogura Y."/>
            <person name="Itoh T."/>
            <person name="Shoji M."/>
            <person name="Okamoto M."/>
            <person name="Hayashi T."/>
            <person name="Nakayama K."/>
        </authorList>
    </citation>
    <scope>NUCLEOTIDE SEQUENCE [LARGE SCALE GENOMIC DNA]</scope>
    <source>
        <strain evidence="1 2">OMA14</strain>
    </source>
</reference>
<organism evidence="1 2">
    <name type="scientific">Prevotella intermedia</name>
    <dbReference type="NCBI Taxonomy" id="28131"/>
    <lineage>
        <taxon>Bacteria</taxon>
        <taxon>Pseudomonadati</taxon>
        <taxon>Bacteroidota</taxon>
        <taxon>Bacteroidia</taxon>
        <taxon>Bacteroidales</taxon>
        <taxon>Prevotellaceae</taxon>
        <taxon>Prevotella</taxon>
    </lineage>
</organism>
<evidence type="ECO:0000313" key="2">
    <source>
        <dbReference type="Proteomes" id="UP000217431"/>
    </source>
</evidence>
<protein>
    <submittedName>
        <fullName evidence="1">Uncharacterized protein</fullName>
    </submittedName>
</protein>
<accession>A0A0S3UKP5</accession>
<proteinExistence type="predicted"/>
<dbReference type="AlphaFoldDB" id="A0A0S3UKP5"/>
<dbReference type="EMBL" id="AP014597">
    <property type="protein sequence ID" value="BAU18058.1"/>
    <property type="molecule type" value="Genomic_DNA"/>
</dbReference>
<sequence>MFEYDVEFVRNTLGNSYPQLGYEFPLNKKEVKVTLNKFAIVTCRVGRILDYKYNRIRITLELNV</sequence>
<evidence type="ECO:0000313" key="1">
    <source>
        <dbReference type="EMBL" id="BAU18058.1"/>
    </source>
</evidence>
<name>A0A0S3UKP5_PREIN</name>
<dbReference type="Proteomes" id="UP000217431">
    <property type="component" value="Chromosome I"/>
</dbReference>